<feature type="domain" description="Carbohydrate kinase PfkB" evidence="6">
    <location>
        <begin position="10"/>
        <end position="315"/>
    </location>
</feature>
<dbReference type="Gene3D" id="2.20.150.10">
    <property type="entry name" value="putative 5-dehydro-2- deoxygluconokinase"/>
    <property type="match status" value="1"/>
</dbReference>
<dbReference type="InterPro" id="IPR050306">
    <property type="entry name" value="PfkB_Carbo_kinase"/>
</dbReference>
<evidence type="ECO:0000313" key="9">
    <source>
        <dbReference type="Proteomes" id="UP001521209"/>
    </source>
</evidence>
<dbReference type="InterPro" id="IPR029056">
    <property type="entry name" value="Ribokinase-like"/>
</dbReference>
<dbReference type="InterPro" id="IPR023314">
    <property type="entry name" value="Myo_inos_IolC-like_sf"/>
</dbReference>
<evidence type="ECO:0000313" key="8">
    <source>
        <dbReference type="EMBL" id="MCF3948128.1"/>
    </source>
</evidence>
<evidence type="ECO:0000259" key="7">
    <source>
        <dbReference type="Pfam" id="PF09863"/>
    </source>
</evidence>
<dbReference type="Gene3D" id="3.40.1190.20">
    <property type="match status" value="1"/>
</dbReference>
<dbReference type="PANTHER" id="PTHR43085">
    <property type="entry name" value="HEXOKINASE FAMILY MEMBER"/>
    <property type="match status" value="1"/>
</dbReference>
<protein>
    <submittedName>
        <fullName evidence="8">PfkB family carbohydrate kinase</fullName>
    </submittedName>
</protein>
<organism evidence="8 9">
    <name type="scientific">Acidiphilium iwatense</name>
    <dbReference type="NCBI Taxonomy" id="768198"/>
    <lineage>
        <taxon>Bacteria</taxon>
        <taxon>Pseudomonadati</taxon>
        <taxon>Pseudomonadota</taxon>
        <taxon>Alphaproteobacteria</taxon>
        <taxon>Acetobacterales</taxon>
        <taxon>Acidocellaceae</taxon>
        <taxon>Acidiphilium</taxon>
    </lineage>
</organism>
<dbReference type="Proteomes" id="UP001521209">
    <property type="component" value="Unassembled WGS sequence"/>
</dbReference>
<dbReference type="InterPro" id="IPR013785">
    <property type="entry name" value="Aldolase_TIM"/>
</dbReference>
<dbReference type="Pfam" id="PF09863">
    <property type="entry name" value="DUF2090"/>
    <property type="match status" value="1"/>
</dbReference>
<dbReference type="InterPro" id="IPR002173">
    <property type="entry name" value="Carboh/pur_kinase_PfkB_CS"/>
</dbReference>
<evidence type="ECO:0000256" key="5">
    <source>
        <dbReference type="ARBA" id="ARBA00022840"/>
    </source>
</evidence>
<dbReference type="PROSITE" id="PS00583">
    <property type="entry name" value="PFKB_KINASES_1"/>
    <property type="match status" value="1"/>
</dbReference>
<keyword evidence="3" id="KW-0547">Nucleotide-binding</keyword>
<dbReference type="GO" id="GO:0016301">
    <property type="term" value="F:kinase activity"/>
    <property type="evidence" value="ECO:0007669"/>
    <property type="project" value="UniProtKB-KW"/>
</dbReference>
<dbReference type="EMBL" id="JAKGBZ010000039">
    <property type="protein sequence ID" value="MCF3948128.1"/>
    <property type="molecule type" value="Genomic_DNA"/>
</dbReference>
<comment type="similarity">
    <text evidence="1">Belongs to the carbohydrate kinase PfkB family.</text>
</comment>
<dbReference type="SUPFAM" id="SSF53613">
    <property type="entry name" value="Ribokinase-like"/>
    <property type="match status" value="1"/>
</dbReference>
<evidence type="ECO:0000256" key="3">
    <source>
        <dbReference type="ARBA" id="ARBA00022741"/>
    </source>
</evidence>
<evidence type="ECO:0000256" key="4">
    <source>
        <dbReference type="ARBA" id="ARBA00022777"/>
    </source>
</evidence>
<keyword evidence="2" id="KW-0808">Transferase</keyword>
<evidence type="ECO:0000256" key="1">
    <source>
        <dbReference type="ARBA" id="ARBA00010688"/>
    </source>
</evidence>
<dbReference type="CDD" id="cd01166">
    <property type="entry name" value="KdgK"/>
    <property type="match status" value="1"/>
</dbReference>
<name>A0ABS9DZE3_9PROT</name>
<dbReference type="InterPro" id="IPR011611">
    <property type="entry name" value="PfkB_dom"/>
</dbReference>
<comment type="caution">
    <text evidence="8">The sequence shown here is derived from an EMBL/GenBank/DDBJ whole genome shotgun (WGS) entry which is preliminary data.</text>
</comment>
<dbReference type="Gene3D" id="3.20.20.70">
    <property type="entry name" value="Aldolase class I"/>
    <property type="match status" value="1"/>
</dbReference>
<accession>A0ABS9DZE3</accession>
<dbReference type="InterPro" id="IPR018659">
    <property type="entry name" value="DUF2090"/>
</dbReference>
<feature type="domain" description="DUF2090" evidence="7">
    <location>
        <begin position="334"/>
        <end position="620"/>
    </location>
</feature>
<reference evidence="8 9" key="1">
    <citation type="submission" date="2022-01" db="EMBL/GenBank/DDBJ databases">
        <authorList>
            <person name="Won M."/>
            <person name="Kim S.-J."/>
            <person name="Kwon S.-W."/>
        </authorList>
    </citation>
    <scope>NUCLEOTIDE SEQUENCE [LARGE SCALE GENOMIC DNA]</scope>
    <source>
        <strain evidence="8 9">KCTC 23505</strain>
    </source>
</reference>
<evidence type="ECO:0000259" key="6">
    <source>
        <dbReference type="Pfam" id="PF00294"/>
    </source>
</evidence>
<keyword evidence="4 8" id="KW-0418">Kinase</keyword>
<keyword evidence="9" id="KW-1185">Reference proteome</keyword>
<keyword evidence="5" id="KW-0067">ATP-binding</keyword>
<gene>
    <name evidence="8" type="ORF">L2A60_15740</name>
</gene>
<proteinExistence type="inferred from homology"/>
<evidence type="ECO:0000256" key="2">
    <source>
        <dbReference type="ARBA" id="ARBA00022679"/>
    </source>
</evidence>
<dbReference type="Pfam" id="PF00294">
    <property type="entry name" value="PfkB"/>
    <property type="match status" value="1"/>
</dbReference>
<sequence>MIVAPEPKFDVVTLGRICVDLYAQQSGVRLDQASSFARAVGGCAGNIAIGCARLGLRAAIVTATGADSFGAYVKATLEAENVATRGLRQDAARCTALAFASAAPGGAPDLVFFRENAADAVTEPAEIDTALIVSARALVVSGAHAASGIGADAVDVAITAARDAARSVVLDIDHRPSFGTPGGAAAVASRLTALIEAADVVVGTEEEWRIAGNAGSTIDALLSLRARSGAVFVVKRGSRGSVVLRAAIPARLDAGGVVPGFSVALCNPLGAGDAFMAGFIARYLEGAAPEDCARHGNACGAIVAARLLCSAASPTTQELAAFLAGAPASANPPRATAARNAPATILALALDHRAQFAALATHHGRDARAIATFKSTGCAAMRDLAATDTRPECGFGVLLDRDYGAAALDSLTARPAPLWIGVPVERPGSRPLAFEAGRDLGSALIAWPETHVVKCLALYHPDDPPELRAAQDVALVQTGEAARRLGRALLIELVASPFGPVGEATLADTLAHLYALGLHPDWWKLEMQSAASWRRIEAVIRHNDPDCRGVLVLGRDAGDDDLANGIATAAAAPIVAGFAIGRAIWQEAAERFCSGAIDEAAARDMMIERFRAMVSLWWRNRGGLVS</sequence>
<dbReference type="RefSeq" id="WP_235705412.1">
    <property type="nucleotide sequence ID" value="NZ_JAKGBZ010000039.1"/>
</dbReference>
<dbReference type="PROSITE" id="PS00584">
    <property type="entry name" value="PFKB_KINASES_2"/>
    <property type="match status" value="1"/>
</dbReference>
<dbReference type="PANTHER" id="PTHR43085:SF49">
    <property type="entry name" value="5-DEHYDRO-2-DEOXYGLUCONOKINASE"/>
    <property type="match status" value="1"/>
</dbReference>